<evidence type="ECO:0000313" key="1">
    <source>
        <dbReference type="EMBL" id="KAK3421801.1"/>
    </source>
</evidence>
<comment type="caution">
    <text evidence="1">The sequence shown here is derived from an EMBL/GenBank/DDBJ whole genome shotgun (WGS) entry which is preliminary data.</text>
</comment>
<dbReference type="EMBL" id="CM064441">
    <property type="protein sequence ID" value="KAK3421801.1"/>
    <property type="molecule type" value="Genomic_DNA"/>
</dbReference>
<accession>A0ACC3K659</accession>
<sequence length="207" mass="22880">MKDDDHVPIERGLTTNRGWVRIGPRLVVEIRGVAGGGFYLRSKKNLRYAAKTARNDIITFCATRESRVDDFITVINQAGRDWALIGEPNPLRKKEFRRPTAQTKSGLWAAKRERPGGPERSGPARSAPSGQRRDSRDQRSRDGAVPAIRRPKRDGAVPVARGEGGSSLHFPHESKKWGPGSELRRRVRGPRGSDPYGPDDASPGNVT</sequence>
<protein>
    <submittedName>
        <fullName evidence="1">Uncharacterized protein</fullName>
    </submittedName>
</protein>
<proteinExistence type="predicted"/>
<name>A0ACC3K659_EUCGR</name>
<keyword evidence="2" id="KW-1185">Reference proteome</keyword>
<organism evidence="1 2">
    <name type="scientific">Eucalyptus grandis</name>
    <name type="common">Flooded gum</name>
    <dbReference type="NCBI Taxonomy" id="71139"/>
    <lineage>
        <taxon>Eukaryota</taxon>
        <taxon>Viridiplantae</taxon>
        <taxon>Streptophyta</taxon>
        <taxon>Embryophyta</taxon>
        <taxon>Tracheophyta</taxon>
        <taxon>Spermatophyta</taxon>
        <taxon>Magnoliopsida</taxon>
        <taxon>eudicotyledons</taxon>
        <taxon>Gunneridae</taxon>
        <taxon>Pentapetalae</taxon>
        <taxon>rosids</taxon>
        <taxon>malvids</taxon>
        <taxon>Myrtales</taxon>
        <taxon>Myrtaceae</taxon>
        <taxon>Myrtoideae</taxon>
        <taxon>Eucalypteae</taxon>
        <taxon>Eucalyptus</taxon>
    </lineage>
</organism>
<gene>
    <name evidence="1" type="ORF">EUGRSUZ_G02419</name>
</gene>
<evidence type="ECO:0000313" key="2">
    <source>
        <dbReference type="Proteomes" id="UP000030711"/>
    </source>
</evidence>
<dbReference type="Proteomes" id="UP000030711">
    <property type="component" value="Chromosome 7"/>
</dbReference>
<reference evidence="1 2" key="1">
    <citation type="journal article" date="2014" name="Nature">
        <title>The genome of Eucalyptus grandis.</title>
        <authorList>
            <person name="Myburg A.A."/>
            <person name="Grattapaglia D."/>
            <person name="Tuskan G.A."/>
            <person name="Hellsten U."/>
            <person name="Hayes R.D."/>
            <person name="Grimwood J."/>
            <person name="Jenkins J."/>
            <person name="Lindquist E."/>
            <person name="Tice H."/>
            <person name="Bauer D."/>
            <person name="Goodstein D.M."/>
            <person name="Dubchak I."/>
            <person name="Poliakov A."/>
            <person name="Mizrachi E."/>
            <person name="Kullan A.R."/>
            <person name="Hussey S.G."/>
            <person name="Pinard D."/>
            <person name="van der Merwe K."/>
            <person name="Singh P."/>
            <person name="van Jaarsveld I."/>
            <person name="Silva-Junior O.B."/>
            <person name="Togawa R.C."/>
            <person name="Pappas M.R."/>
            <person name="Faria D.A."/>
            <person name="Sansaloni C.P."/>
            <person name="Petroli C.D."/>
            <person name="Yang X."/>
            <person name="Ranjan P."/>
            <person name="Tschaplinski T.J."/>
            <person name="Ye C.Y."/>
            <person name="Li T."/>
            <person name="Sterck L."/>
            <person name="Vanneste K."/>
            <person name="Murat F."/>
            <person name="Soler M."/>
            <person name="Clemente H.S."/>
            <person name="Saidi N."/>
            <person name="Cassan-Wang H."/>
            <person name="Dunand C."/>
            <person name="Hefer C.A."/>
            <person name="Bornberg-Bauer E."/>
            <person name="Kersting A.R."/>
            <person name="Vining K."/>
            <person name="Amarasinghe V."/>
            <person name="Ranik M."/>
            <person name="Naithani S."/>
            <person name="Elser J."/>
            <person name="Boyd A.E."/>
            <person name="Liston A."/>
            <person name="Spatafora J.W."/>
            <person name="Dharmwardhana P."/>
            <person name="Raja R."/>
            <person name="Sullivan C."/>
            <person name="Romanel E."/>
            <person name="Alves-Ferreira M."/>
            <person name="Kulheim C."/>
            <person name="Foley W."/>
            <person name="Carocha V."/>
            <person name="Paiva J."/>
            <person name="Kudrna D."/>
            <person name="Brommonschenkel S.H."/>
            <person name="Pasquali G."/>
            <person name="Byrne M."/>
            <person name="Rigault P."/>
            <person name="Tibbits J."/>
            <person name="Spokevicius A."/>
            <person name="Jones R.C."/>
            <person name="Steane D.A."/>
            <person name="Vaillancourt R.E."/>
            <person name="Potts B.M."/>
            <person name="Joubert F."/>
            <person name="Barry K."/>
            <person name="Pappas G.J."/>
            <person name="Strauss S.H."/>
            <person name="Jaiswal P."/>
            <person name="Grima-Pettenati J."/>
            <person name="Salse J."/>
            <person name="Van de Peer Y."/>
            <person name="Rokhsar D.S."/>
            <person name="Schmutz J."/>
        </authorList>
    </citation>
    <scope>NUCLEOTIDE SEQUENCE [LARGE SCALE GENOMIC DNA]</scope>
    <source>
        <strain evidence="2">cv. BRASUZ1</strain>
        <tissue evidence="1">Leaf extractions</tissue>
    </source>
</reference>